<accession>C7Q3P9</accession>
<dbReference type="FunFam" id="3.30.70.100:FF:000005">
    <property type="entry name" value="Copper-exporting P-type ATPase A"/>
    <property type="match status" value="1"/>
</dbReference>
<dbReference type="Gene3D" id="3.40.1110.10">
    <property type="entry name" value="Calcium-transporting ATPase, cytoplasmic domain N"/>
    <property type="match status" value="1"/>
</dbReference>
<evidence type="ECO:0000256" key="7">
    <source>
        <dbReference type="ARBA" id="ARBA00022967"/>
    </source>
</evidence>
<organism evidence="15 16">
    <name type="scientific">Catenulispora acidiphila (strain DSM 44928 / JCM 14897 / NBRC 102108 / NRRL B-24433 / ID139908)</name>
    <dbReference type="NCBI Taxonomy" id="479433"/>
    <lineage>
        <taxon>Bacteria</taxon>
        <taxon>Bacillati</taxon>
        <taxon>Actinomycetota</taxon>
        <taxon>Actinomycetes</taxon>
        <taxon>Catenulisporales</taxon>
        <taxon>Catenulisporaceae</taxon>
        <taxon>Catenulispora</taxon>
    </lineage>
</organism>
<dbReference type="InParanoid" id="C7Q3P9"/>
<dbReference type="STRING" id="479433.Caci_8844"/>
<dbReference type="InterPro" id="IPR059000">
    <property type="entry name" value="ATPase_P-type_domA"/>
</dbReference>
<dbReference type="SUPFAM" id="SSF81665">
    <property type="entry name" value="Calcium ATPase, transmembrane domain M"/>
    <property type="match status" value="1"/>
</dbReference>
<sequence>MAETLEAAAGSGARNDVELAIGGMTCASCASRIERKLNKLDGVTATVNYATEKAKVSFPADYAPADLVAVVEAAGYTAALPEPPAPVGPASADGEPPKSAAELEDERRAVSLRQRLTTAVVLSVPVVLMAMIPALQFRNWQWASLTLSAPVVTYAAWPFHKAAWTNLRHRAATMDTLVSVGVSAAFLWSLWALFFGDAGMPGMKHGFDFAVSRTDGSGSIYLEAASGVTAFILAGRYFEHKAKRRSGAALRALMTLGAKDVAVLRGGAEVRIPIGELAVGDLFVVRPGEKVATDGVVEQGRSAVDASMLTGESVPVDVAPGAAVTGATVNTSGRLVVRATRVGADTQLSRMAKLVEEAQNGKAAAQRLADKISAVFVPTVILLSLATLAFWLLVGSQEAGVATAFAAAVSVLIIACPCALGLATPTALMVGTGRGAQLGILIKGPEALENTRRVDTIVLDKTGTVTTGSMALVGITVAEGESEDEALRLAGALEQASEHPIAKAVAAAAAERTGALPAVEGFENVEGLGVQGVVDGHAVVVGREKLLAEWAQHLSPELAAAKAGAEAAGRTAIAVGWDGRARAVLAVADAVKPTSAEAVRELRALGLTPVLLTGDNETVARAVAAEVGIEEVLAEVLPLGKVEAVRRLQAEGRVVAMAGDGVNDAAALAQADLGLALGTGTDAAIEAGDLTLVGGDLRTAATAIRLSRRTLAIIKGNLFWAFGYNVAALPLAAAGLLNPMIAGAAMAFSSVFVVSNSLRLRRFH</sequence>
<evidence type="ECO:0000256" key="10">
    <source>
        <dbReference type="ARBA" id="ARBA00049360"/>
    </source>
</evidence>
<dbReference type="RefSeq" id="WP_015797381.1">
    <property type="nucleotide sequence ID" value="NC_013131.1"/>
</dbReference>
<dbReference type="PANTHER" id="PTHR43520">
    <property type="entry name" value="ATP7, ISOFORM B"/>
    <property type="match status" value="1"/>
</dbReference>
<dbReference type="InterPro" id="IPR018303">
    <property type="entry name" value="ATPase_P-typ_P_site"/>
</dbReference>
<evidence type="ECO:0000313" key="15">
    <source>
        <dbReference type="EMBL" id="ACU77657.1"/>
    </source>
</evidence>
<dbReference type="SFLD" id="SFLDF00027">
    <property type="entry name" value="p-type_atpase"/>
    <property type="match status" value="1"/>
</dbReference>
<feature type="transmembrane region" description="Helical" evidence="12">
    <location>
        <begin position="372"/>
        <end position="394"/>
    </location>
</feature>
<dbReference type="InterPro" id="IPR023214">
    <property type="entry name" value="HAD_sf"/>
</dbReference>
<feature type="transmembrane region" description="Helical" evidence="12">
    <location>
        <begin position="400"/>
        <end position="424"/>
    </location>
</feature>
<evidence type="ECO:0000256" key="3">
    <source>
        <dbReference type="ARBA" id="ARBA00022692"/>
    </source>
</evidence>
<dbReference type="CDD" id="cd00371">
    <property type="entry name" value="HMA"/>
    <property type="match status" value="1"/>
</dbReference>
<evidence type="ECO:0000256" key="12">
    <source>
        <dbReference type="RuleBase" id="RU362081"/>
    </source>
</evidence>
<dbReference type="SUPFAM" id="SSF81653">
    <property type="entry name" value="Calcium ATPase, transduction domain A"/>
    <property type="match status" value="1"/>
</dbReference>
<dbReference type="FunCoup" id="C7Q3P9">
    <property type="interactions" value="325"/>
</dbReference>
<dbReference type="PRINTS" id="PR00943">
    <property type="entry name" value="CUATPASE"/>
</dbReference>
<dbReference type="SUPFAM" id="SSF56784">
    <property type="entry name" value="HAD-like"/>
    <property type="match status" value="1"/>
</dbReference>
<dbReference type="GO" id="GO:0005886">
    <property type="term" value="C:plasma membrane"/>
    <property type="evidence" value="ECO:0007669"/>
    <property type="project" value="UniProtKB-SubCell"/>
</dbReference>
<feature type="transmembrane region" description="Helical" evidence="12">
    <location>
        <begin position="740"/>
        <end position="758"/>
    </location>
</feature>
<dbReference type="InterPro" id="IPR023299">
    <property type="entry name" value="ATPase_P-typ_cyto_dom_N"/>
</dbReference>
<reference evidence="15 16" key="1">
    <citation type="journal article" date="2009" name="Stand. Genomic Sci.">
        <title>Complete genome sequence of Catenulispora acidiphila type strain (ID 139908).</title>
        <authorList>
            <person name="Copeland A."/>
            <person name="Lapidus A."/>
            <person name="Glavina Del Rio T."/>
            <person name="Nolan M."/>
            <person name="Lucas S."/>
            <person name="Chen F."/>
            <person name="Tice H."/>
            <person name="Cheng J.F."/>
            <person name="Bruce D."/>
            <person name="Goodwin L."/>
            <person name="Pitluck S."/>
            <person name="Mikhailova N."/>
            <person name="Pati A."/>
            <person name="Ivanova N."/>
            <person name="Mavromatis K."/>
            <person name="Chen A."/>
            <person name="Palaniappan K."/>
            <person name="Chain P."/>
            <person name="Land M."/>
            <person name="Hauser L."/>
            <person name="Chang Y.J."/>
            <person name="Jeffries C.D."/>
            <person name="Chertkov O."/>
            <person name="Brettin T."/>
            <person name="Detter J.C."/>
            <person name="Han C."/>
            <person name="Ali Z."/>
            <person name="Tindall B.J."/>
            <person name="Goker M."/>
            <person name="Bristow J."/>
            <person name="Eisen J.A."/>
            <person name="Markowitz V."/>
            <person name="Hugenholtz P."/>
            <person name="Kyrpides N.C."/>
            <person name="Klenk H.P."/>
        </authorList>
    </citation>
    <scope>NUCLEOTIDE SEQUENCE [LARGE SCALE GENOMIC DNA]</scope>
    <source>
        <strain evidence="16">DSM 44928 / JCM 14897 / NBRC 102108 / NRRL B-24433 / ID139908</strain>
    </source>
</reference>
<dbReference type="eggNOG" id="COG2217">
    <property type="taxonomic scope" value="Bacteria"/>
</dbReference>
<evidence type="ECO:0000256" key="11">
    <source>
        <dbReference type="ARBA" id="ARBA00074171"/>
    </source>
</evidence>
<dbReference type="Proteomes" id="UP000000851">
    <property type="component" value="Chromosome"/>
</dbReference>
<dbReference type="NCBIfam" id="TIGR01511">
    <property type="entry name" value="ATPase-IB1_Cu"/>
    <property type="match status" value="1"/>
</dbReference>
<dbReference type="PANTHER" id="PTHR43520:SF8">
    <property type="entry name" value="P-TYPE CU(+) TRANSPORTER"/>
    <property type="match status" value="1"/>
</dbReference>
<keyword evidence="9 12" id="KW-0472">Membrane</keyword>
<dbReference type="GO" id="GO:0005524">
    <property type="term" value="F:ATP binding"/>
    <property type="evidence" value="ECO:0007669"/>
    <property type="project" value="UniProtKB-UniRule"/>
</dbReference>
<keyword evidence="3 12" id="KW-0812">Transmembrane</keyword>
<comment type="catalytic activity">
    <reaction evidence="10">
        <text>ATP + H2O = ADP + phosphate + H(+)</text>
        <dbReference type="Rhea" id="RHEA:13065"/>
        <dbReference type="ChEBI" id="CHEBI:15377"/>
        <dbReference type="ChEBI" id="CHEBI:15378"/>
        <dbReference type="ChEBI" id="CHEBI:30616"/>
        <dbReference type="ChEBI" id="CHEBI:43474"/>
        <dbReference type="ChEBI" id="CHEBI:456216"/>
    </reaction>
</comment>
<feature type="transmembrane region" description="Helical" evidence="12">
    <location>
        <begin position="717"/>
        <end position="734"/>
    </location>
</feature>
<dbReference type="CDD" id="cd02094">
    <property type="entry name" value="P-type_ATPase_Cu-like"/>
    <property type="match status" value="1"/>
</dbReference>
<dbReference type="InterPro" id="IPR001757">
    <property type="entry name" value="P_typ_ATPase"/>
</dbReference>
<dbReference type="Pfam" id="PF00403">
    <property type="entry name" value="HMA"/>
    <property type="match status" value="1"/>
</dbReference>
<feature type="region of interest" description="Disordered" evidence="13">
    <location>
        <begin position="82"/>
        <end position="106"/>
    </location>
</feature>
<dbReference type="GO" id="GO:0005507">
    <property type="term" value="F:copper ion binding"/>
    <property type="evidence" value="ECO:0007669"/>
    <property type="project" value="TreeGrafter"/>
</dbReference>
<dbReference type="InterPro" id="IPR006121">
    <property type="entry name" value="HMA_dom"/>
</dbReference>
<gene>
    <name evidence="15" type="ordered locus">Caci_8844</name>
</gene>
<dbReference type="SUPFAM" id="SSF55008">
    <property type="entry name" value="HMA, heavy metal-associated domain"/>
    <property type="match status" value="1"/>
</dbReference>
<feature type="transmembrane region" description="Helical" evidence="12">
    <location>
        <begin position="140"/>
        <end position="157"/>
    </location>
</feature>
<dbReference type="InterPro" id="IPR023298">
    <property type="entry name" value="ATPase_P-typ_TM_dom_sf"/>
</dbReference>
<keyword evidence="6 12" id="KW-0067">ATP-binding</keyword>
<evidence type="ECO:0000256" key="4">
    <source>
        <dbReference type="ARBA" id="ARBA00022723"/>
    </source>
</evidence>
<keyword evidence="16" id="KW-1185">Reference proteome</keyword>
<dbReference type="PROSITE" id="PS01047">
    <property type="entry name" value="HMA_1"/>
    <property type="match status" value="1"/>
</dbReference>
<feature type="domain" description="HMA" evidence="14">
    <location>
        <begin position="15"/>
        <end position="79"/>
    </location>
</feature>
<dbReference type="HOGENOM" id="CLU_001771_0_3_11"/>
<keyword evidence="5 12" id="KW-0547">Nucleotide-binding</keyword>
<dbReference type="Gene3D" id="3.30.70.100">
    <property type="match status" value="1"/>
</dbReference>
<dbReference type="GO" id="GO:0055070">
    <property type="term" value="P:copper ion homeostasis"/>
    <property type="evidence" value="ECO:0007669"/>
    <property type="project" value="TreeGrafter"/>
</dbReference>
<dbReference type="NCBIfam" id="TIGR01494">
    <property type="entry name" value="ATPase_P-type"/>
    <property type="match status" value="1"/>
</dbReference>
<dbReference type="FunFam" id="2.70.150.10:FF:000002">
    <property type="entry name" value="Copper-transporting ATPase 1, putative"/>
    <property type="match status" value="1"/>
</dbReference>
<dbReference type="InterPro" id="IPR044492">
    <property type="entry name" value="P_typ_ATPase_HD_dom"/>
</dbReference>
<keyword evidence="12" id="KW-1003">Cell membrane</keyword>
<evidence type="ECO:0000256" key="8">
    <source>
        <dbReference type="ARBA" id="ARBA00022989"/>
    </source>
</evidence>
<dbReference type="InterPro" id="IPR036163">
    <property type="entry name" value="HMA_dom_sf"/>
</dbReference>
<comment type="similarity">
    <text evidence="2 12">Belongs to the cation transport ATPase (P-type) (TC 3.A.3) family. Type IB subfamily.</text>
</comment>
<dbReference type="Pfam" id="PF00702">
    <property type="entry name" value="Hydrolase"/>
    <property type="match status" value="1"/>
</dbReference>
<dbReference type="OrthoDB" id="7059309at2"/>
<evidence type="ECO:0000256" key="5">
    <source>
        <dbReference type="ARBA" id="ARBA00022741"/>
    </source>
</evidence>
<proteinExistence type="inferred from homology"/>
<dbReference type="NCBIfam" id="TIGR01525">
    <property type="entry name" value="ATPase-IB_hvy"/>
    <property type="match status" value="1"/>
</dbReference>
<dbReference type="Pfam" id="PF00122">
    <property type="entry name" value="E1-E2_ATPase"/>
    <property type="match status" value="1"/>
</dbReference>
<evidence type="ECO:0000256" key="6">
    <source>
        <dbReference type="ARBA" id="ARBA00022840"/>
    </source>
</evidence>
<dbReference type="InterPro" id="IPR008250">
    <property type="entry name" value="ATPase_P-typ_transduc_dom_A_sf"/>
</dbReference>
<dbReference type="InterPro" id="IPR027256">
    <property type="entry name" value="P-typ_ATPase_IB"/>
</dbReference>
<dbReference type="PROSITE" id="PS00154">
    <property type="entry name" value="ATPASE_E1_E2"/>
    <property type="match status" value="1"/>
</dbReference>
<feature type="transmembrane region" description="Helical" evidence="12">
    <location>
        <begin position="116"/>
        <end position="134"/>
    </location>
</feature>
<evidence type="ECO:0000256" key="1">
    <source>
        <dbReference type="ARBA" id="ARBA00004651"/>
    </source>
</evidence>
<protein>
    <recommendedName>
        <fullName evidence="11">Cation-transporting P-type ATPase B</fullName>
    </recommendedName>
</protein>
<dbReference type="SFLD" id="SFLDS00003">
    <property type="entry name" value="Haloacid_Dehalogenase"/>
    <property type="match status" value="1"/>
</dbReference>
<keyword evidence="8 12" id="KW-1133">Transmembrane helix</keyword>
<feature type="transmembrane region" description="Helical" evidence="12">
    <location>
        <begin position="177"/>
        <end position="200"/>
    </location>
</feature>
<name>C7Q3P9_CATAD</name>
<evidence type="ECO:0000256" key="9">
    <source>
        <dbReference type="ARBA" id="ARBA00023136"/>
    </source>
</evidence>
<evidence type="ECO:0000256" key="13">
    <source>
        <dbReference type="SAM" id="MobiDB-lite"/>
    </source>
</evidence>
<dbReference type="InterPro" id="IPR017969">
    <property type="entry name" value="Heavy-metal-associated_CS"/>
</dbReference>
<keyword evidence="7" id="KW-1278">Translocase</keyword>
<dbReference type="PROSITE" id="PS50846">
    <property type="entry name" value="HMA_2"/>
    <property type="match status" value="1"/>
</dbReference>
<dbReference type="InterPro" id="IPR036412">
    <property type="entry name" value="HAD-like_sf"/>
</dbReference>
<keyword evidence="4 12" id="KW-0479">Metal-binding</keyword>
<dbReference type="EMBL" id="CP001700">
    <property type="protein sequence ID" value="ACU77657.1"/>
    <property type="molecule type" value="Genomic_DNA"/>
</dbReference>
<dbReference type="GO" id="GO:0043682">
    <property type="term" value="F:P-type divalent copper transporter activity"/>
    <property type="evidence" value="ECO:0007669"/>
    <property type="project" value="TreeGrafter"/>
</dbReference>
<comment type="subcellular location">
    <subcellularLocation>
        <location evidence="1">Cell membrane</location>
        <topology evidence="1">Multi-pass membrane protein</topology>
    </subcellularLocation>
</comment>
<evidence type="ECO:0000259" key="14">
    <source>
        <dbReference type="PROSITE" id="PS50846"/>
    </source>
</evidence>
<dbReference type="Gene3D" id="2.70.150.10">
    <property type="entry name" value="Calcium-transporting ATPase, cytoplasmic transduction domain A"/>
    <property type="match status" value="1"/>
</dbReference>
<dbReference type="GO" id="GO:0016887">
    <property type="term" value="F:ATP hydrolysis activity"/>
    <property type="evidence" value="ECO:0007669"/>
    <property type="project" value="InterPro"/>
</dbReference>
<dbReference type="Gene3D" id="3.40.50.1000">
    <property type="entry name" value="HAD superfamily/HAD-like"/>
    <property type="match status" value="1"/>
</dbReference>
<dbReference type="SFLD" id="SFLDG00002">
    <property type="entry name" value="C1.7:_P-type_atpase_like"/>
    <property type="match status" value="1"/>
</dbReference>
<evidence type="ECO:0000313" key="16">
    <source>
        <dbReference type="Proteomes" id="UP000000851"/>
    </source>
</evidence>
<dbReference type="AlphaFoldDB" id="C7Q3P9"/>
<dbReference type="PRINTS" id="PR00119">
    <property type="entry name" value="CATATPASE"/>
</dbReference>
<feature type="transmembrane region" description="Helical" evidence="12">
    <location>
        <begin position="220"/>
        <end position="238"/>
    </location>
</feature>
<evidence type="ECO:0000256" key="2">
    <source>
        <dbReference type="ARBA" id="ARBA00006024"/>
    </source>
</evidence>
<dbReference type="KEGG" id="cai:Caci_8844"/>